<dbReference type="InterPro" id="IPR032568">
    <property type="entry name" value="DUF4926"/>
</dbReference>
<keyword evidence="2" id="KW-1185">Reference proteome</keyword>
<dbReference type="RefSeq" id="WP_196926253.1">
    <property type="nucleotide sequence ID" value="NZ_JADOTX010000001.1"/>
</dbReference>
<name>A0ABS0JDN7_9ACTN</name>
<dbReference type="Proteomes" id="UP000614915">
    <property type="component" value="Unassembled WGS sequence"/>
</dbReference>
<organism evidence="1 2">
    <name type="scientific">Micromonospora ureilytica</name>
    <dbReference type="NCBI Taxonomy" id="709868"/>
    <lineage>
        <taxon>Bacteria</taxon>
        <taxon>Bacillati</taxon>
        <taxon>Actinomycetota</taxon>
        <taxon>Actinomycetes</taxon>
        <taxon>Micromonosporales</taxon>
        <taxon>Micromonosporaceae</taxon>
        <taxon>Micromonospora</taxon>
    </lineage>
</organism>
<evidence type="ECO:0000313" key="2">
    <source>
        <dbReference type="Proteomes" id="UP000614915"/>
    </source>
</evidence>
<protein>
    <recommendedName>
        <fullName evidence="3">DUF4926 domain-containing protein</fullName>
    </recommendedName>
</protein>
<sequence>MELYDVVEVHEARPSEQLSAGAVGSVVDVFDGPPPMFEVEFADAGGRTIAMVTLRADQMVQGDGHL</sequence>
<dbReference type="Pfam" id="PF16277">
    <property type="entry name" value="DUF4926"/>
    <property type="match status" value="1"/>
</dbReference>
<proteinExistence type="predicted"/>
<evidence type="ECO:0000313" key="1">
    <source>
        <dbReference type="EMBL" id="MBG6065180.1"/>
    </source>
</evidence>
<evidence type="ECO:0008006" key="3">
    <source>
        <dbReference type="Google" id="ProtNLM"/>
    </source>
</evidence>
<gene>
    <name evidence="1" type="ORF">IW248_001467</name>
</gene>
<dbReference type="EMBL" id="JADOTX010000001">
    <property type="protein sequence ID" value="MBG6065180.1"/>
    <property type="molecule type" value="Genomic_DNA"/>
</dbReference>
<reference evidence="1 2" key="1">
    <citation type="submission" date="2020-11" db="EMBL/GenBank/DDBJ databases">
        <title>Sequencing the genomes of 1000 actinobacteria strains.</title>
        <authorList>
            <person name="Klenk H.-P."/>
        </authorList>
    </citation>
    <scope>NUCLEOTIDE SEQUENCE [LARGE SCALE GENOMIC DNA]</scope>
    <source>
        <strain evidence="1 2">DSM 101692</strain>
    </source>
</reference>
<comment type="caution">
    <text evidence="1">The sequence shown here is derived from an EMBL/GenBank/DDBJ whole genome shotgun (WGS) entry which is preliminary data.</text>
</comment>
<accession>A0ABS0JDN7</accession>